<name>A0A926HM37_9FIRM</name>
<dbReference type="Proteomes" id="UP000654279">
    <property type="component" value="Unassembled WGS sequence"/>
</dbReference>
<evidence type="ECO:0000256" key="1">
    <source>
        <dbReference type="SAM" id="Phobius"/>
    </source>
</evidence>
<evidence type="ECO:0000313" key="2">
    <source>
        <dbReference type="EMBL" id="MBC8528200.1"/>
    </source>
</evidence>
<evidence type="ECO:0000313" key="3">
    <source>
        <dbReference type="Proteomes" id="UP000654279"/>
    </source>
</evidence>
<keyword evidence="3" id="KW-1185">Reference proteome</keyword>
<sequence length="71" mass="8010">MAIVLILFFGVLAFFVDFWPHRKEKPRRLAVVYVCILALSMSGFILYEILPVNHGSDSLTSLFTPVVGTDH</sequence>
<keyword evidence="1" id="KW-0812">Transmembrane</keyword>
<dbReference type="EMBL" id="JACRSO010000001">
    <property type="protein sequence ID" value="MBC8528200.1"/>
    <property type="molecule type" value="Genomic_DNA"/>
</dbReference>
<organism evidence="2 3">
    <name type="scientific">Luoshenia tenuis</name>
    <dbReference type="NCBI Taxonomy" id="2763654"/>
    <lineage>
        <taxon>Bacteria</taxon>
        <taxon>Bacillati</taxon>
        <taxon>Bacillota</taxon>
        <taxon>Clostridia</taxon>
        <taxon>Christensenellales</taxon>
        <taxon>Christensenellaceae</taxon>
        <taxon>Luoshenia</taxon>
    </lineage>
</organism>
<accession>A0A926HM37</accession>
<keyword evidence="1" id="KW-1133">Transmembrane helix</keyword>
<proteinExistence type="predicted"/>
<dbReference type="RefSeq" id="WP_249284239.1">
    <property type="nucleotide sequence ID" value="NZ_JACRSO010000001.1"/>
</dbReference>
<protein>
    <submittedName>
        <fullName evidence="2">Uncharacterized protein</fullName>
    </submittedName>
</protein>
<keyword evidence="1" id="KW-0472">Membrane</keyword>
<feature type="transmembrane region" description="Helical" evidence="1">
    <location>
        <begin position="29"/>
        <end position="50"/>
    </location>
</feature>
<comment type="caution">
    <text evidence="2">The sequence shown here is derived from an EMBL/GenBank/DDBJ whole genome shotgun (WGS) entry which is preliminary data.</text>
</comment>
<reference evidence="2" key="1">
    <citation type="submission" date="2020-08" db="EMBL/GenBank/DDBJ databases">
        <title>Genome public.</title>
        <authorList>
            <person name="Liu C."/>
            <person name="Sun Q."/>
        </authorList>
    </citation>
    <scope>NUCLEOTIDE SEQUENCE</scope>
    <source>
        <strain evidence="2">NSJ-44</strain>
    </source>
</reference>
<dbReference type="AlphaFoldDB" id="A0A926HM37"/>
<gene>
    <name evidence="2" type="ORF">H8699_01940</name>
</gene>